<protein>
    <submittedName>
        <fullName evidence="1">Uncharacterized protein</fullName>
    </submittedName>
</protein>
<sequence>MESYKCTEILRIREHHVFNSLNSYCASLIKRSNGQQHTVKIPTDQKRAPMINSLSIKSEINPGVTPGRVKYRYFKIVIAGVIMMQAYKNPANKDVVARIMKTSHCSARLHRKNDEIAFHKVVKHIATMRRNKELELGPRSVSRRANHKD</sequence>
<proteinExistence type="predicted"/>
<evidence type="ECO:0000313" key="2">
    <source>
        <dbReference type="Proteomes" id="UP000275408"/>
    </source>
</evidence>
<reference evidence="1 2" key="1">
    <citation type="journal article" date="2018" name="Sci. Rep.">
        <title>Comparative analysis of the Pocillopora damicornis genome highlights role of immune system in coral evolution.</title>
        <authorList>
            <person name="Cunning R."/>
            <person name="Bay R.A."/>
            <person name="Gillette P."/>
            <person name="Baker A.C."/>
            <person name="Traylor-Knowles N."/>
        </authorList>
    </citation>
    <scope>NUCLEOTIDE SEQUENCE [LARGE SCALE GENOMIC DNA]</scope>
    <source>
        <strain evidence="1">RSMAS</strain>
        <tissue evidence="1">Whole animal</tissue>
    </source>
</reference>
<name>A0A3M6U9F1_POCDA</name>
<gene>
    <name evidence="1" type="ORF">pdam_00021286</name>
</gene>
<organism evidence="1 2">
    <name type="scientific">Pocillopora damicornis</name>
    <name type="common">Cauliflower coral</name>
    <name type="synonym">Millepora damicornis</name>
    <dbReference type="NCBI Taxonomy" id="46731"/>
    <lineage>
        <taxon>Eukaryota</taxon>
        <taxon>Metazoa</taxon>
        <taxon>Cnidaria</taxon>
        <taxon>Anthozoa</taxon>
        <taxon>Hexacorallia</taxon>
        <taxon>Scleractinia</taxon>
        <taxon>Astrocoeniina</taxon>
        <taxon>Pocilloporidae</taxon>
        <taxon>Pocillopora</taxon>
    </lineage>
</organism>
<dbReference type="EMBL" id="RCHS01001988">
    <property type="protein sequence ID" value="RMX50287.1"/>
    <property type="molecule type" value="Genomic_DNA"/>
</dbReference>
<comment type="caution">
    <text evidence="1">The sequence shown here is derived from an EMBL/GenBank/DDBJ whole genome shotgun (WGS) entry which is preliminary data.</text>
</comment>
<keyword evidence="2" id="KW-1185">Reference proteome</keyword>
<dbReference type="Proteomes" id="UP000275408">
    <property type="component" value="Unassembled WGS sequence"/>
</dbReference>
<evidence type="ECO:0000313" key="1">
    <source>
        <dbReference type="EMBL" id="RMX50287.1"/>
    </source>
</evidence>
<accession>A0A3M6U9F1</accession>
<dbReference type="AlphaFoldDB" id="A0A3M6U9F1"/>